<feature type="chain" id="PRO_5046826307" evidence="3">
    <location>
        <begin position="29"/>
        <end position="261"/>
    </location>
</feature>
<protein>
    <submittedName>
        <fullName evidence="5">TPM domain-containing protein</fullName>
    </submittedName>
</protein>
<gene>
    <name evidence="5" type="ORF">SMD31_19760</name>
</gene>
<sequence>MVAIIKALCRMTVLAVLLLAGQPFIARAETPALPALTGRVVDLAGILSQSVETALSAKIEAHENATGGQIVVVTLPDLMGRPIEDWGLMLGRGWGIGQKGKDNGIVFLIAPKDRELRIEVGYGLEGSLPDATANAIIQSNVIPHFKRGDMEGGVAAGLDGILAALDGTYKPPSQPNYAHDGSHGFVVPDPVIPFLFFGGAIMVGLLMSLRRRWDKERNRYVWYVDRSTGPSSSRSSSFGSSGGGFSGGGGSFGGGGASGKW</sequence>
<reference evidence="5 6" key="1">
    <citation type="journal article" date="2013" name="Antonie Van Leeuwenhoek">
        <title>Dongia rigui sp. nov., isolated from freshwater of a large wetland in Korea.</title>
        <authorList>
            <person name="Baik K.S."/>
            <person name="Hwang Y.M."/>
            <person name="Choi J.S."/>
            <person name="Kwon J."/>
            <person name="Seong C.N."/>
        </authorList>
    </citation>
    <scope>NUCLEOTIDE SEQUENCE [LARGE SCALE GENOMIC DNA]</scope>
    <source>
        <strain evidence="5 6">04SU4-P</strain>
    </source>
</reference>
<dbReference type="PANTHER" id="PTHR30373:SF2">
    <property type="entry name" value="UPF0603 PROTEIN YGCG"/>
    <property type="match status" value="1"/>
</dbReference>
<dbReference type="EMBL" id="JAXCLX010000004">
    <property type="protein sequence ID" value="MDY0874187.1"/>
    <property type="molecule type" value="Genomic_DNA"/>
</dbReference>
<name>A0ABU5E4B9_9PROT</name>
<feature type="domain" description="TPM" evidence="4">
    <location>
        <begin position="40"/>
        <end position="163"/>
    </location>
</feature>
<accession>A0ABU5E4B9</accession>
<evidence type="ECO:0000313" key="5">
    <source>
        <dbReference type="EMBL" id="MDY0874187.1"/>
    </source>
</evidence>
<organism evidence="5 6">
    <name type="scientific">Dongia rigui</name>
    <dbReference type="NCBI Taxonomy" id="940149"/>
    <lineage>
        <taxon>Bacteria</taxon>
        <taxon>Pseudomonadati</taxon>
        <taxon>Pseudomonadota</taxon>
        <taxon>Alphaproteobacteria</taxon>
        <taxon>Rhodospirillales</taxon>
        <taxon>Dongiaceae</taxon>
        <taxon>Dongia</taxon>
    </lineage>
</organism>
<feature type="region of interest" description="Disordered" evidence="1">
    <location>
        <begin position="227"/>
        <end position="261"/>
    </location>
</feature>
<dbReference type="Gene3D" id="3.10.310.50">
    <property type="match status" value="1"/>
</dbReference>
<keyword evidence="2" id="KW-1133">Transmembrane helix</keyword>
<feature type="compositionally biased region" description="Gly residues" evidence="1">
    <location>
        <begin position="240"/>
        <end position="261"/>
    </location>
</feature>
<dbReference type="InterPro" id="IPR007621">
    <property type="entry name" value="TPM_dom"/>
</dbReference>
<evidence type="ECO:0000313" key="6">
    <source>
        <dbReference type="Proteomes" id="UP001271769"/>
    </source>
</evidence>
<feature type="transmembrane region" description="Helical" evidence="2">
    <location>
        <begin position="191"/>
        <end position="209"/>
    </location>
</feature>
<proteinExistence type="predicted"/>
<keyword evidence="3" id="KW-0732">Signal</keyword>
<evidence type="ECO:0000256" key="1">
    <source>
        <dbReference type="SAM" id="MobiDB-lite"/>
    </source>
</evidence>
<keyword evidence="2" id="KW-0812">Transmembrane</keyword>
<keyword evidence="6" id="KW-1185">Reference proteome</keyword>
<evidence type="ECO:0000259" key="4">
    <source>
        <dbReference type="Pfam" id="PF04536"/>
    </source>
</evidence>
<feature type="signal peptide" evidence="3">
    <location>
        <begin position="1"/>
        <end position="28"/>
    </location>
</feature>
<dbReference type="PANTHER" id="PTHR30373">
    <property type="entry name" value="UPF0603 PROTEIN YGCG"/>
    <property type="match status" value="1"/>
</dbReference>
<dbReference type="Proteomes" id="UP001271769">
    <property type="component" value="Unassembled WGS sequence"/>
</dbReference>
<dbReference type="Pfam" id="PF04536">
    <property type="entry name" value="TPM_phosphatase"/>
    <property type="match status" value="1"/>
</dbReference>
<evidence type="ECO:0000256" key="2">
    <source>
        <dbReference type="SAM" id="Phobius"/>
    </source>
</evidence>
<comment type="caution">
    <text evidence="5">The sequence shown here is derived from an EMBL/GenBank/DDBJ whole genome shotgun (WGS) entry which is preliminary data.</text>
</comment>
<feature type="compositionally biased region" description="Low complexity" evidence="1">
    <location>
        <begin position="227"/>
        <end position="239"/>
    </location>
</feature>
<evidence type="ECO:0000256" key="3">
    <source>
        <dbReference type="SAM" id="SignalP"/>
    </source>
</evidence>
<dbReference type="RefSeq" id="WP_320502660.1">
    <property type="nucleotide sequence ID" value="NZ_JAXCLX010000004.1"/>
</dbReference>
<keyword evidence="2" id="KW-0472">Membrane</keyword>